<dbReference type="CDD" id="cd03399">
    <property type="entry name" value="SPFH_flotillin"/>
    <property type="match status" value="1"/>
</dbReference>
<dbReference type="InterPro" id="IPR027705">
    <property type="entry name" value="Flotillin_fam"/>
</dbReference>
<organism evidence="7 8">
    <name type="scientific">Polyangium jinanense</name>
    <dbReference type="NCBI Taxonomy" id="2829994"/>
    <lineage>
        <taxon>Bacteria</taxon>
        <taxon>Pseudomonadati</taxon>
        <taxon>Myxococcota</taxon>
        <taxon>Polyangia</taxon>
        <taxon>Polyangiales</taxon>
        <taxon>Polyangiaceae</taxon>
        <taxon>Polyangium</taxon>
    </lineage>
</organism>
<evidence type="ECO:0000256" key="1">
    <source>
        <dbReference type="ARBA" id="ARBA00004167"/>
    </source>
</evidence>
<evidence type="ECO:0000313" key="8">
    <source>
        <dbReference type="Proteomes" id="UP001151081"/>
    </source>
</evidence>
<comment type="similarity">
    <text evidence="2">Belongs to the band 7/mec-2 family. Flotillin subfamily.</text>
</comment>
<keyword evidence="4" id="KW-0175">Coiled coil</keyword>
<evidence type="ECO:0000256" key="3">
    <source>
        <dbReference type="ARBA" id="ARBA00023136"/>
    </source>
</evidence>
<reference evidence="7 8" key="1">
    <citation type="submission" date="2021-04" db="EMBL/GenBank/DDBJ databases">
        <title>Genome analysis of Polyangium sp.</title>
        <authorList>
            <person name="Li Y."/>
            <person name="Wang J."/>
        </authorList>
    </citation>
    <scope>NUCLEOTIDE SEQUENCE [LARGE SCALE GENOMIC DNA]</scope>
    <source>
        <strain evidence="7 8">SDU14</strain>
    </source>
</reference>
<evidence type="ECO:0000256" key="5">
    <source>
        <dbReference type="SAM" id="Phobius"/>
    </source>
</evidence>
<feature type="domain" description="Band 7" evidence="6">
    <location>
        <begin position="62"/>
        <end position="249"/>
    </location>
</feature>
<dbReference type="PANTHER" id="PTHR13806:SF46">
    <property type="entry name" value="FLOTILLIN-1-RELATED"/>
    <property type="match status" value="1"/>
</dbReference>
<feature type="coiled-coil region" evidence="4">
    <location>
        <begin position="200"/>
        <end position="330"/>
    </location>
</feature>
<keyword evidence="5" id="KW-1133">Transmembrane helix</keyword>
<evidence type="ECO:0000256" key="2">
    <source>
        <dbReference type="ARBA" id="ARBA00007161"/>
    </source>
</evidence>
<dbReference type="AlphaFoldDB" id="A0A9X4AWK6"/>
<dbReference type="Gene3D" id="3.30.479.30">
    <property type="entry name" value="Band 7 domain"/>
    <property type="match status" value="1"/>
</dbReference>
<keyword evidence="3 5" id="KW-0472">Membrane</keyword>
<gene>
    <name evidence="7" type="ORF">KEG57_43565</name>
</gene>
<keyword evidence="8" id="KW-1185">Reference proteome</keyword>
<dbReference type="Proteomes" id="UP001151081">
    <property type="component" value="Unassembled WGS sequence"/>
</dbReference>
<comment type="subcellular location">
    <subcellularLocation>
        <location evidence="1">Membrane</location>
        <topology evidence="1">Single-pass membrane protein</topology>
    </subcellularLocation>
</comment>
<name>A0A9X4AWK6_9BACT</name>
<dbReference type="PANTHER" id="PTHR13806">
    <property type="entry name" value="FLOTILLIN-RELATED"/>
    <property type="match status" value="1"/>
</dbReference>
<protein>
    <submittedName>
        <fullName evidence="7">Flotillin family protein</fullName>
    </submittedName>
</protein>
<dbReference type="SUPFAM" id="SSF117892">
    <property type="entry name" value="Band 7/SPFH domain"/>
    <property type="match status" value="1"/>
</dbReference>
<dbReference type="GO" id="GO:0072659">
    <property type="term" value="P:protein localization to plasma membrane"/>
    <property type="evidence" value="ECO:0007669"/>
    <property type="project" value="TreeGrafter"/>
</dbReference>
<dbReference type="InterPro" id="IPR036013">
    <property type="entry name" value="Band_7/SPFH_dom_sf"/>
</dbReference>
<feature type="transmembrane region" description="Helical" evidence="5">
    <location>
        <begin position="40"/>
        <end position="60"/>
    </location>
</feature>
<evidence type="ECO:0000256" key="4">
    <source>
        <dbReference type="SAM" id="Coils"/>
    </source>
</evidence>
<dbReference type="SMART" id="SM00244">
    <property type="entry name" value="PHB"/>
    <property type="match status" value="1"/>
</dbReference>
<proteinExistence type="inferred from homology"/>
<sequence>MGYNLLGSALFASIDAQQRRTRPPTDVGSGAGTPDLDQAVLVLLAAGGIIVLFGIFVAILRQFLFICRPNEILVFSGRKHVLPDGTVSGYKILHGGRGFRVPFLESVARMDMRLFPVEVQVHNAYSKGGIPLSVHAIANVKIASNDTAVRNAVERFLGTTPTQISIAAQQTLEGVLREVISQLTPEEVNEDRLKFAETLVENARDDFDKLGLELDVLKVQHVSDDQHYLANLGRGRIATMLRDAANAENAANQAVAEAQAAARQAAETAAKRAETVIVQSRNNYRAEIAKLEAEAKQIENEAEIAAETERAVAEQELQALRAELEKLRLNCDVILPAEANRKAQELKARGEAAPTVENGKATAEALRLVAQEWAAAGQLAKDAYVLQQLRQLVTAAAARVAQTQVGEVNVVAGNDVEAFSALVAAYPAAVTRVLQETGRAMGIDIQQILGSHGRAS</sequence>
<comment type="caution">
    <text evidence="7">The sequence shown here is derived from an EMBL/GenBank/DDBJ whole genome shotgun (WGS) entry which is preliminary data.</text>
</comment>
<dbReference type="GO" id="GO:0005886">
    <property type="term" value="C:plasma membrane"/>
    <property type="evidence" value="ECO:0007669"/>
    <property type="project" value="TreeGrafter"/>
</dbReference>
<keyword evidence="5" id="KW-0812">Transmembrane</keyword>
<evidence type="ECO:0000313" key="7">
    <source>
        <dbReference type="EMBL" id="MDC3987428.1"/>
    </source>
</evidence>
<accession>A0A9X4AWK6</accession>
<dbReference type="Pfam" id="PF01145">
    <property type="entry name" value="Band_7"/>
    <property type="match status" value="1"/>
</dbReference>
<dbReference type="EMBL" id="JAGTJJ010000053">
    <property type="protein sequence ID" value="MDC3987428.1"/>
    <property type="molecule type" value="Genomic_DNA"/>
</dbReference>
<dbReference type="GO" id="GO:0002020">
    <property type="term" value="F:protease binding"/>
    <property type="evidence" value="ECO:0007669"/>
    <property type="project" value="TreeGrafter"/>
</dbReference>
<evidence type="ECO:0000259" key="6">
    <source>
        <dbReference type="SMART" id="SM00244"/>
    </source>
</evidence>
<dbReference type="RefSeq" id="WP_272459609.1">
    <property type="nucleotide sequence ID" value="NZ_JAGTJJ010000053.1"/>
</dbReference>
<dbReference type="InterPro" id="IPR001107">
    <property type="entry name" value="Band_7"/>
</dbReference>